<evidence type="ECO:0000256" key="4">
    <source>
        <dbReference type="ARBA" id="ARBA00022695"/>
    </source>
</evidence>
<protein>
    <recommendedName>
        <fullName evidence="2">DNA polymerase III subunit delta</fullName>
        <ecNumber evidence="1">2.7.7.7</ecNumber>
    </recommendedName>
</protein>
<dbReference type="NCBIfam" id="TIGR01128">
    <property type="entry name" value="holA"/>
    <property type="match status" value="1"/>
</dbReference>
<keyword evidence="3 11" id="KW-0808">Transferase</keyword>
<organism evidence="11 12">
    <name type="scientific">Ligilactobacillus ubinensis</name>
    <dbReference type="NCBI Taxonomy" id="2876789"/>
    <lineage>
        <taxon>Bacteria</taxon>
        <taxon>Bacillati</taxon>
        <taxon>Bacillota</taxon>
        <taxon>Bacilli</taxon>
        <taxon>Lactobacillales</taxon>
        <taxon>Lactobacillaceae</taxon>
        <taxon>Ligilactobacillus</taxon>
    </lineage>
</organism>
<reference evidence="11 12" key="1">
    <citation type="journal article" date="2023" name="Int. J. Syst. Evol. Microbiol.">
        <title>Ligilactobacillus ubinensis sp. nov., a novel species isolated from the wild ferment of a durian fruit (Durio zibethinus).</title>
        <authorList>
            <person name="Heng Y.C."/>
            <person name="Menon N."/>
            <person name="Chen B."/>
            <person name="Loo B.Z.L."/>
            <person name="Wong G.W.J."/>
            <person name="Lim A.C.H."/>
            <person name="Silvaraju S."/>
            <person name="Kittelmann S."/>
        </authorList>
    </citation>
    <scope>NUCLEOTIDE SEQUENCE [LARGE SCALE GENOMIC DNA]</scope>
    <source>
        <strain evidence="11 12">WILCCON 0076</strain>
    </source>
</reference>
<evidence type="ECO:0000256" key="3">
    <source>
        <dbReference type="ARBA" id="ARBA00022679"/>
    </source>
</evidence>
<feature type="domain" description="DNA polymerase III delta subunit-like C-terminal" evidence="10">
    <location>
        <begin position="216"/>
        <end position="338"/>
    </location>
</feature>
<sequence length="340" mass="39071">MKVDKLCEQLKQGKVASLYVILGTESYFINEAKNALLNVIPKEDFDVNVGTYDMETTPLTVALDDAMTIPFFGDRRLIFIKQPFFLTGDSKKRNIEHNLDELLGYLKQPQPSTTLVFIAPYEKLDERKKVTKLLKKNAEVIEAGPINENEVRRYLGGIFNKNKIVIENEALDMLLMRTNGNLTKAMNEAIKLTLFAQDTKNIATEDVKALVFRSLEENVFDLTDLVLQKKFSNAVMMYHDFIERKEEPVKLNAILSKQFRLLIQVVTLSNQGYAQGNIASVLKIHPYRIKIALQSIKRYQLKIKDLKKAFNSLVSIEKKLKSTTRSPEEMFQLFMLSFMQ</sequence>
<evidence type="ECO:0000256" key="7">
    <source>
        <dbReference type="ARBA" id="ARBA00034754"/>
    </source>
</evidence>
<dbReference type="InterPro" id="IPR008921">
    <property type="entry name" value="DNA_pol3_clamp-load_cplx_C"/>
</dbReference>
<comment type="catalytic activity">
    <reaction evidence="8">
        <text>DNA(n) + a 2'-deoxyribonucleoside 5'-triphosphate = DNA(n+1) + diphosphate</text>
        <dbReference type="Rhea" id="RHEA:22508"/>
        <dbReference type="Rhea" id="RHEA-COMP:17339"/>
        <dbReference type="Rhea" id="RHEA-COMP:17340"/>
        <dbReference type="ChEBI" id="CHEBI:33019"/>
        <dbReference type="ChEBI" id="CHEBI:61560"/>
        <dbReference type="ChEBI" id="CHEBI:173112"/>
        <dbReference type="EC" id="2.7.7.7"/>
    </reaction>
</comment>
<dbReference type="GO" id="GO:0003887">
    <property type="term" value="F:DNA-directed DNA polymerase activity"/>
    <property type="evidence" value="ECO:0007669"/>
    <property type="project" value="UniProtKB-KW"/>
</dbReference>
<evidence type="ECO:0000256" key="6">
    <source>
        <dbReference type="ARBA" id="ARBA00022932"/>
    </source>
</evidence>
<dbReference type="InterPro" id="IPR010372">
    <property type="entry name" value="DNA_pol3_delta_N"/>
</dbReference>
<dbReference type="Gene3D" id="3.40.50.300">
    <property type="entry name" value="P-loop containing nucleotide triphosphate hydrolases"/>
    <property type="match status" value="1"/>
</dbReference>
<evidence type="ECO:0000256" key="5">
    <source>
        <dbReference type="ARBA" id="ARBA00022705"/>
    </source>
</evidence>
<dbReference type="PANTHER" id="PTHR34388:SF1">
    <property type="entry name" value="DNA POLYMERASE III SUBUNIT DELTA"/>
    <property type="match status" value="1"/>
</dbReference>
<keyword evidence="4 11" id="KW-0548">Nucleotidyltransferase</keyword>
<evidence type="ECO:0000256" key="8">
    <source>
        <dbReference type="ARBA" id="ARBA00049244"/>
    </source>
</evidence>
<dbReference type="AlphaFoldDB" id="A0A9X2JKU3"/>
<comment type="similarity">
    <text evidence="7">Belongs to the DNA polymerase HolA subunit family.</text>
</comment>
<keyword evidence="5" id="KW-0235">DNA replication</keyword>
<evidence type="ECO:0000259" key="9">
    <source>
        <dbReference type="Pfam" id="PF06144"/>
    </source>
</evidence>
<dbReference type="Gene3D" id="1.20.272.10">
    <property type="match status" value="1"/>
</dbReference>
<keyword evidence="6" id="KW-0239">DNA-directed DNA polymerase</keyword>
<dbReference type="SUPFAM" id="SSF48019">
    <property type="entry name" value="post-AAA+ oligomerization domain-like"/>
    <property type="match status" value="1"/>
</dbReference>
<evidence type="ECO:0000256" key="2">
    <source>
        <dbReference type="ARBA" id="ARBA00017703"/>
    </source>
</evidence>
<dbReference type="Pfam" id="PF21694">
    <property type="entry name" value="DNA_pol3_delta_C"/>
    <property type="match status" value="1"/>
</dbReference>
<dbReference type="SUPFAM" id="SSF52540">
    <property type="entry name" value="P-loop containing nucleoside triphosphate hydrolases"/>
    <property type="match status" value="1"/>
</dbReference>
<comment type="caution">
    <text evidence="11">The sequence shown here is derived from an EMBL/GenBank/DDBJ whole genome shotgun (WGS) entry which is preliminary data.</text>
</comment>
<dbReference type="Gene3D" id="1.10.8.60">
    <property type="match status" value="1"/>
</dbReference>
<dbReference type="EMBL" id="JAIULA010000005">
    <property type="protein sequence ID" value="MCP0886452.1"/>
    <property type="molecule type" value="Genomic_DNA"/>
</dbReference>
<keyword evidence="12" id="KW-1185">Reference proteome</keyword>
<name>A0A9X2JKU3_9LACO</name>
<dbReference type="InterPro" id="IPR048466">
    <property type="entry name" value="DNA_pol3_delta-like_C"/>
</dbReference>
<evidence type="ECO:0000259" key="10">
    <source>
        <dbReference type="Pfam" id="PF21694"/>
    </source>
</evidence>
<evidence type="ECO:0000256" key="1">
    <source>
        <dbReference type="ARBA" id="ARBA00012417"/>
    </source>
</evidence>
<evidence type="ECO:0000313" key="11">
    <source>
        <dbReference type="EMBL" id="MCP0886452.1"/>
    </source>
</evidence>
<evidence type="ECO:0000313" key="12">
    <source>
        <dbReference type="Proteomes" id="UP001139006"/>
    </source>
</evidence>
<dbReference type="RefSeq" id="WP_253359589.1">
    <property type="nucleotide sequence ID" value="NZ_JAIULA010000005.1"/>
</dbReference>
<proteinExistence type="inferred from homology"/>
<dbReference type="Pfam" id="PF06144">
    <property type="entry name" value="DNA_pol3_delta"/>
    <property type="match status" value="1"/>
</dbReference>
<dbReference type="PANTHER" id="PTHR34388">
    <property type="entry name" value="DNA POLYMERASE III SUBUNIT DELTA"/>
    <property type="match status" value="1"/>
</dbReference>
<dbReference type="EC" id="2.7.7.7" evidence="1"/>
<accession>A0A9X2JKU3</accession>
<dbReference type="InterPro" id="IPR005790">
    <property type="entry name" value="DNA_polIII_delta"/>
</dbReference>
<dbReference type="GO" id="GO:0006261">
    <property type="term" value="P:DNA-templated DNA replication"/>
    <property type="evidence" value="ECO:0007669"/>
    <property type="project" value="TreeGrafter"/>
</dbReference>
<dbReference type="InterPro" id="IPR027417">
    <property type="entry name" value="P-loop_NTPase"/>
</dbReference>
<dbReference type="Proteomes" id="UP001139006">
    <property type="component" value="Unassembled WGS sequence"/>
</dbReference>
<dbReference type="GO" id="GO:0003677">
    <property type="term" value="F:DNA binding"/>
    <property type="evidence" value="ECO:0007669"/>
    <property type="project" value="InterPro"/>
</dbReference>
<feature type="domain" description="DNA polymerase III delta N-terminal" evidence="9">
    <location>
        <begin position="19"/>
        <end position="143"/>
    </location>
</feature>
<dbReference type="GO" id="GO:0009360">
    <property type="term" value="C:DNA polymerase III complex"/>
    <property type="evidence" value="ECO:0007669"/>
    <property type="project" value="InterPro"/>
</dbReference>
<gene>
    <name evidence="11" type="primary">holA</name>
    <name evidence="11" type="ORF">LB941_03760</name>
</gene>